<keyword evidence="1" id="KW-1133">Transmembrane helix</keyword>
<reference evidence="2" key="1">
    <citation type="submission" date="2019-11" db="UniProtKB">
        <authorList>
            <consortium name="WormBaseParasite"/>
        </authorList>
    </citation>
    <scope>IDENTIFICATION</scope>
</reference>
<keyword evidence="1" id="KW-0812">Transmembrane</keyword>
<feature type="transmembrane region" description="Helical" evidence="1">
    <location>
        <begin position="32"/>
        <end position="58"/>
    </location>
</feature>
<sequence length="70" mass="8001">VDENQQKLQRDQSSRTKCSVAKKKANNEFASYLWAFTMSLSFGMLLSVFVIAGIKYLFGMPINVPWHSEL</sequence>
<name>A0A5K3FSS4_MESCO</name>
<dbReference type="WBParaSite" id="MCU_011128-RA">
    <property type="protein sequence ID" value="MCU_011128-RA"/>
    <property type="gene ID" value="MCU_011128"/>
</dbReference>
<evidence type="ECO:0000313" key="2">
    <source>
        <dbReference type="WBParaSite" id="MCU_011128-RA"/>
    </source>
</evidence>
<organism evidence="2">
    <name type="scientific">Mesocestoides corti</name>
    <name type="common">Flatworm</name>
    <dbReference type="NCBI Taxonomy" id="53468"/>
    <lineage>
        <taxon>Eukaryota</taxon>
        <taxon>Metazoa</taxon>
        <taxon>Spiralia</taxon>
        <taxon>Lophotrochozoa</taxon>
        <taxon>Platyhelminthes</taxon>
        <taxon>Cestoda</taxon>
        <taxon>Eucestoda</taxon>
        <taxon>Cyclophyllidea</taxon>
        <taxon>Mesocestoididae</taxon>
        <taxon>Mesocestoides</taxon>
    </lineage>
</organism>
<accession>A0A5K3FSS4</accession>
<keyword evidence="1" id="KW-0472">Membrane</keyword>
<dbReference type="AlphaFoldDB" id="A0A5K3FSS4"/>
<protein>
    <submittedName>
        <fullName evidence="2">Vesicle transport protein</fullName>
    </submittedName>
</protein>
<evidence type="ECO:0000256" key="1">
    <source>
        <dbReference type="SAM" id="Phobius"/>
    </source>
</evidence>
<proteinExistence type="predicted"/>